<dbReference type="AlphaFoldDB" id="A0A6J2VCQ5"/>
<evidence type="ECO:0000313" key="2">
    <source>
        <dbReference type="Proteomes" id="UP000504632"/>
    </source>
</evidence>
<dbReference type="Proteomes" id="UP000504632">
    <property type="component" value="Chromosome 5"/>
</dbReference>
<reference evidence="3" key="1">
    <citation type="submission" date="2025-08" db="UniProtKB">
        <authorList>
            <consortium name="RefSeq"/>
        </authorList>
    </citation>
    <scope>IDENTIFICATION</scope>
</reference>
<dbReference type="InterPro" id="IPR001810">
    <property type="entry name" value="F-box_dom"/>
</dbReference>
<accession>A0A6J2VCQ5</accession>
<sequence length="216" mass="25363">MASLLEETLFEISGQGPAPNKDYFHLKISKTEVIWRWWKISLRTECRNMRPGEVRESHSDYLDDNRLQSQVSVVFGPRILQHTKALCAGQIDYLERLPNSLLFTIMNYLELEDITKLGCTSRRFRKLCSSEEFWEQMVRVRFDTVPAGVEAIAQELGWRSVFFTNKLQLQKQIRRRTHRTTEQLDLKNNTVSHLDSTKLSEYGQGEWRAECENGFK</sequence>
<gene>
    <name evidence="3" type="primary">fbxo36b</name>
</gene>
<dbReference type="CDD" id="cd22106">
    <property type="entry name" value="F-box_FBXO36"/>
    <property type="match status" value="1"/>
</dbReference>
<evidence type="ECO:0000259" key="1">
    <source>
        <dbReference type="PROSITE" id="PS50181"/>
    </source>
</evidence>
<dbReference type="SUPFAM" id="SSF81383">
    <property type="entry name" value="F-box domain"/>
    <property type="match status" value="1"/>
</dbReference>
<dbReference type="SMART" id="SM00256">
    <property type="entry name" value="FBOX"/>
    <property type="match status" value="1"/>
</dbReference>
<keyword evidence="2" id="KW-1185">Reference proteome</keyword>
<dbReference type="Pfam" id="PF12937">
    <property type="entry name" value="F-box-like"/>
    <property type="match status" value="1"/>
</dbReference>
<dbReference type="PROSITE" id="PS50181">
    <property type="entry name" value="FBOX"/>
    <property type="match status" value="1"/>
</dbReference>
<dbReference type="InParanoid" id="A0A6J2VCQ5"/>
<dbReference type="OrthoDB" id="3219396at2759"/>
<name>A0A6J2VCQ5_CHACN</name>
<organism evidence="2 3">
    <name type="scientific">Chanos chanos</name>
    <name type="common">Milkfish</name>
    <name type="synonym">Mugil chanos</name>
    <dbReference type="NCBI Taxonomy" id="29144"/>
    <lineage>
        <taxon>Eukaryota</taxon>
        <taxon>Metazoa</taxon>
        <taxon>Chordata</taxon>
        <taxon>Craniata</taxon>
        <taxon>Vertebrata</taxon>
        <taxon>Euteleostomi</taxon>
        <taxon>Actinopterygii</taxon>
        <taxon>Neopterygii</taxon>
        <taxon>Teleostei</taxon>
        <taxon>Ostariophysi</taxon>
        <taxon>Gonorynchiformes</taxon>
        <taxon>Chanidae</taxon>
        <taxon>Chanos</taxon>
    </lineage>
</organism>
<dbReference type="InterPro" id="IPR036047">
    <property type="entry name" value="F-box-like_dom_sf"/>
</dbReference>
<proteinExistence type="predicted"/>
<dbReference type="Gene3D" id="1.20.1280.50">
    <property type="match status" value="1"/>
</dbReference>
<dbReference type="GeneID" id="115812273"/>
<evidence type="ECO:0000313" key="3">
    <source>
        <dbReference type="RefSeq" id="XP_030630620.1"/>
    </source>
</evidence>
<protein>
    <submittedName>
        <fullName evidence="3">F-box only protein 36b</fullName>
    </submittedName>
</protein>
<feature type="domain" description="F-box" evidence="1">
    <location>
        <begin position="91"/>
        <end position="137"/>
    </location>
</feature>
<dbReference type="CTD" id="751684"/>
<dbReference type="RefSeq" id="XP_030630620.1">
    <property type="nucleotide sequence ID" value="XM_030774760.1"/>
</dbReference>